<dbReference type="InterPro" id="IPR011055">
    <property type="entry name" value="Dup_hybrid_motif"/>
</dbReference>
<dbReference type="EC" id="3.4.24.75" evidence="5"/>
<evidence type="ECO:0000313" key="5">
    <source>
        <dbReference type="EMBL" id="SQF33707.1"/>
    </source>
</evidence>
<feature type="domain" description="M23ase beta-sheet core" evidence="3">
    <location>
        <begin position="787"/>
        <end position="869"/>
    </location>
</feature>
<dbReference type="EC" id="3.5.1.-" evidence="5"/>
<dbReference type="Pfam" id="PF01551">
    <property type="entry name" value="Peptidase_M23"/>
    <property type="match status" value="1"/>
</dbReference>
<keyword evidence="2" id="KW-0812">Transmembrane</keyword>
<feature type="compositionally biased region" description="Basic and acidic residues" evidence="1">
    <location>
        <begin position="66"/>
        <end position="75"/>
    </location>
</feature>
<dbReference type="Pfam" id="PF18013">
    <property type="entry name" value="Phage_lysozyme2"/>
    <property type="match status" value="1"/>
</dbReference>
<name>A0A2X3VJN3_STRSA</name>
<dbReference type="GO" id="GO:0004222">
    <property type="term" value="F:metalloendopeptidase activity"/>
    <property type="evidence" value="ECO:0007669"/>
    <property type="project" value="TreeGrafter"/>
</dbReference>
<dbReference type="InterPro" id="IPR016047">
    <property type="entry name" value="M23ase_b-sheet_dom"/>
</dbReference>
<evidence type="ECO:0000313" key="6">
    <source>
        <dbReference type="Proteomes" id="UP000249623"/>
    </source>
</evidence>
<gene>
    <name evidence="5" type="primary">lytM</name>
    <name evidence="5" type="ORF">NCTC11085_00179</name>
</gene>
<feature type="transmembrane region" description="Helical" evidence="2">
    <location>
        <begin position="231"/>
        <end position="250"/>
    </location>
</feature>
<dbReference type="Gene3D" id="1.10.530.10">
    <property type="match status" value="1"/>
</dbReference>
<dbReference type="RefSeq" id="WP_002926327.1">
    <property type="nucleotide sequence ID" value="NZ_CP071430.1"/>
</dbReference>
<proteinExistence type="predicted"/>
<keyword evidence="2" id="KW-0472">Membrane</keyword>
<dbReference type="Proteomes" id="UP000249623">
    <property type="component" value="Chromosome 1"/>
</dbReference>
<keyword evidence="2" id="KW-1133">Transmembrane helix</keyword>
<evidence type="ECO:0000259" key="3">
    <source>
        <dbReference type="Pfam" id="PF01551"/>
    </source>
</evidence>
<reference evidence="5 6" key="1">
    <citation type="submission" date="2018-06" db="EMBL/GenBank/DDBJ databases">
        <authorList>
            <consortium name="Pathogen Informatics"/>
            <person name="Doyle S."/>
        </authorList>
    </citation>
    <scope>NUCLEOTIDE SEQUENCE [LARGE SCALE GENOMIC DNA]</scope>
    <source>
        <strain evidence="5 6">NCTC11085</strain>
    </source>
</reference>
<evidence type="ECO:0000259" key="4">
    <source>
        <dbReference type="Pfam" id="PF18013"/>
    </source>
</evidence>
<evidence type="ECO:0000256" key="2">
    <source>
        <dbReference type="SAM" id="Phobius"/>
    </source>
</evidence>
<accession>A0A2X3VJN3</accession>
<dbReference type="Gene3D" id="2.70.70.10">
    <property type="entry name" value="Glucose Permease (Domain IIA)"/>
    <property type="match status" value="2"/>
</dbReference>
<dbReference type="EMBL" id="LS483346">
    <property type="protein sequence ID" value="SQF33707.1"/>
    <property type="molecule type" value="Genomic_DNA"/>
</dbReference>
<dbReference type="InterPro" id="IPR050570">
    <property type="entry name" value="Cell_wall_metabolism_enzyme"/>
</dbReference>
<feature type="region of interest" description="Disordered" evidence="1">
    <location>
        <begin position="1"/>
        <end position="75"/>
    </location>
</feature>
<dbReference type="CDD" id="cd12797">
    <property type="entry name" value="M23_peptidase"/>
    <property type="match status" value="1"/>
</dbReference>
<keyword evidence="5" id="KW-0378">Hydrolase</keyword>
<dbReference type="AlphaFoldDB" id="A0A2X3VJN3"/>
<protein>
    <submittedName>
        <fullName evidence="5">Peptidase</fullName>
        <ecNumber evidence="5">3.4.24.75</ecNumber>
        <ecNumber evidence="5">3.5.1.-</ecNumber>
    </submittedName>
</protein>
<organism evidence="5 6">
    <name type="scientific">Streptococcus sanguinis</name>
    <dbReference type="NCBI Taxonomy" id="1305"/>
    <lineage>
        <taxon>Bacteria</taxon>
        <taxon>Bacillati</taxon>
        <taxon>Bacillota</taxon>
        <taxon>Bacilli</taxon>
        <taxon>Lactobacillales</taxon>
        <taxon>Streptococcaceae</taxon>
        <taxon>Streptococcus</taxon>
    </lineage>
</organism>
<feature type="compositionally biased region" description="Basic and acidic residues" evidence="1">
    <location>
        <begin position="1"/>
        <end position="17"/>
    </location>
</feature>
<evidence type="ECO:0000256" key="1">
    <source>
        <dbReference type="SAM" id="MobiDB-lite"/>
    </source>
</evidence>
<dbReference type="InterPro" id="IPR041219">
    <property type="entry name" value="Phage_lysozyme2"/>
</dbReference>
<dbReference type="PANTHER" id="PTHR21666:SF270">
    <property type="entry name" value="MUREIN HYDROLASE ACTIVATOR ENVC"/>
    <property type="match status" value="1"/>
</dbReference>
<sequence>MAEHDPWTERGKIKQEAAYKSAEQNHLSKRQGLKQAKSDYEQSKSNYKVAKSEHKATIKAKQSTAESRERLSQTRHQYKVDKQAKKTAYKRIGGTKKQKVSRSAYQATRRIGEAALQDNDALDSFVDARQKIRGTHASIQQAKNIGRLSKQIGTGFVRGPYSIANRSYNLVRGRGFTRTLVSDRWEIKAAKRLRAFRQRLKYSKVGKTVRGTGKVLNVLTKPFQIILKNPLSIKAFLIIIALILFFVIFLGNPSPIRQDEWELNKSWIYLTELDRNASNDKVDYWSNIDDVVFYMNYRYKDYKLSDIYDDGSNSLKNRTNPSATRKDTSEQQTYKDLLRQIWHGLNDDPQKLETMKDLYTNEQATTYYLGEKALKEYEELLKQSDEMGRYMAYQELENPFYSSAEDGHNSPLLITRRFGYDPKDKMYNGTVIQISQGQSLRAAFGGKIKIKGSDVLITSSSRELTYKKVNGIRVKDGEQVSAGQELGTVSSQGGQEFYYQKYRRYDDKDKKDEWVWVNPGFYFEKVKYNQTTSVISDLELSGDLATRTKQTYDYIKKKEPKATDNGIASMFGNFGVESNMTAKRAEGDYLAQPVGATESSWDDEGWLSMSGPTIYGGGYDNILHRGLGLGMWTDTKDGSTRHSLLLAFAQERGKKWYDLQLQIDFILDGDAPYYREIARQILTSNEDVETLTKRFLNLWEGNAGDKLAERQHAAKQMLTYFKRSSSGGSFVKPNGKYAPIFNQDYWVMQPYGFTPWSSGAGGGLYGPSGGKHTGVDLAPLNVQYGTVALPADVPVHSITNGTVYNTGYSSVGGYQITIIPEGTNMYLYYGHLKEQPNLAPGTEVKAGQQIAWLGNSGMTSIFHVHLEISPTPAIGTAASPDPSFLVIDSGTLAQSQQIKVNQ</sequence>
<feature type="domain" description="Phage tail lysozyme" evidence="4">
    <location>
        <begin position="547"/>
        <end position="721"/>
    </location>
</feature>
<dbReference type="PANTHER" id="PTHR21666">
    <property type="entry name" value="PEPTIDASE-RELATED"/>
    <property type="match status" value="1"/>
</dbReference>
<dbReference type="SUPFAM" id="SSF51261">
    <property type="entry name" value="Duplicated hybrid motif"/>
    <property type="match status" value="2"/>
</dbReference>